<dbReference type="Proteomes" id="UP001206128">
    <property type="component" value="Unassembled WGS sequence"/>
</dbReference>
<name>A0AAE3GIH9_9PSEU</name>
<dbReference type="RefSeq" id="WP_253775306.1">
    <property type="nucleotide sequence ID" value="NZ_JAMTCK010000012.1"/>
</dbReference>
<keyword evidence="2" id="KW-1185">Reference proteome</keyword>
<sequence>MSGKGLQHGKGVDACPEGSLCLYRDEEYNTLSSEDRQKILVIPDGEYIDDFADYGFNYTDDGVSSVVNKTGKHNTLFSKAKQQGDELDIDAAARMPDLRKIPHQGGGNWNDRAESALAAPPTPLTVSQKLRGHWMKGAGPSYIYSFELTINARKEGIEVWTLSFGVEKGVTLDPDWATTFKWATIVKDGSDGTVVIKNTDPTHKVAPNKPLPVDIQLLCPGQSTTYETLHNPTATENQ</sequence>
<dbReference type="Pfam" id="PF03995">
    <property type="entry name" value="Inhibitor_I36"/>
    <property type="match status" value="1"/>
</dbReference>
<protein>
    <submittedName>
        <fullName evidence="1">Uncharacterized protein</fullName>
    </submittedName>
</protein>
<accession>A0AAE3GIH9</accession>
<proteinExistence type="predicted"/>
<evidence type="ECO:0000313" key="2">
    <source>
        <dbReference type="Proteomes" id="UP001206128"/>
    </source>
</evidence>
<evidence type="ECO:0000313" key="1">
    <source>
        <dbReference type="EMBL" id="MCP2167934.1"/>
    </source>
</evidence>
<dbReference type="Gene3D" id="2.60.20.10">
    <property type="entry name" value="Crystallins"/>
    <property type="match status" value="1"/>
</dbReference>
<organism evidence="1 2">
    <name type="scientific">Goodfellowiella coeruleoviolacea</name>
    <dbReference type="NCBI Taxonomy" id="334858"/>
    <lineage>
        <taxon>Bacteria</taxon>
        <taxon>Bacillati</taxon>
        <taxon>Actinomycetota</taxon>
        <taxon>Actinomycetes</taxon>
        <taxon>Pseudonocardiales</taxon>
        <taxon>Pseudonocardiaceae</taxon>
        <taxon>Goodfellowiella</taxon>
    </lineage>
</organism>
<comment type="caution">
    <text evidence="1">The sequence shown here is derived from an EMBL/GenBank/DDBJ whole genome shotgun (WGS) entry which is preliminary data.</text>
</comment>
<dbReference type="EMBL" id="JAMTCK010000012">
    <property type="protein sequence ID" value="MCP2167934.1"/>
    <property type="molecule type" value="Genomic_DNA"/>
</dbReference>
<dbReference type="AlphaFoldDB" id="A0AAE3GIH9"/>
<reference evidence="1" key="1">
    <citation type="submission" date="2022-06" db="EMBL/GenBank/DDBJ databases">
        <title>Genomic Encyclopedia of Archaeal and Bacterial Type Strains, Phase II (KMG-II): from individual species to whole genera.</title>
        <authorList>
            <person name="Goeker M."/>
        </authorList>
    </citation>
    <scope>NUCLEOTIDE SEQUENCE</scope>
    <source>
        <strain evidence="1">DSM 43935</strain>
    </source>
</reference>
<gene>
    <name evidence="1" type="ORF">LX83_004808</name>
</gene>